<keyword evidence="1" id="KW-1133">Transmembrane helix</keyword>
<proteinExistence type="predicted"/>
<keyword evidence="3" id="KW-1185">Reference proteome</keyword>
<sequence>MFDPIVAFFQRVFTAIGRGIGLVVAWLLWPFVALGKWYRARSWVIKGPIALILLALVLFYGYFVWQTQAWTNFDPDYVDRYNLAERKTPAGSPVSGPGATTTGQTAELTPANQAAMDAGTSTTEALAVAQLPAGTACQPSAIVDVAADLIDFNVDQNAWISSMLAYKLGFFGLDWDDTPWLDNKASFQRGINQAVRRTAVELVDSLGRVRGTSGINNDLQSARGNIQFDEETWYFGISPFGPKTPTPSFYRAAMRDLRKFNVSLGNCDAVFDGRSDNMVEFLDRIASDLGNTSAIIRERSELHNGGWFDTRADDRFWFSYGQLYGYYGILSAAGADFDNVVTQRGLTPIYTETMKQLRAALRIQPLIISNGREDGWIMPTHLATMGFYILRVRSNLVEMRDILAR</sequence>
<feature type="transmembrane region" description="Helical" evidence="1">
    <location>
        <begin position="43"/>
        <end position="65"/>
    </location>
</feature>
<dbReference type="RefSeq" id="WP_034851558.1">
    <property type="nucleotide sequence ID" value="NZ_AJQT01000013.1"/>
</dbReference>
<name>A0A249PF49_9HYPH</name>
<reference evidence="2 3" key="1">
    <citation type="submission" date="2017-08" db="EMBL/GenBank/DDBJ databases">
        <title>Multipartite genome sequences of Sinorhizobium species nodulating soybeans.</title>
        <authorList>
            <person name="Tian C.F."/>
        </authorList>
    </citation>
    <scope>NUCLEOTIDE SEQUENCE [LARGE SCALE GENOMIC DNA]</scope>
    <source>
        <strain evidence="2 3">CCBAU 05684</strain>
    </source>
</reference>
<dbReference type="InterPro" id="IPR016936">
    <property type="entry name" value="UCP029693"/>
</dbReference>
<evidence type="ECO:0008006" key="4">
    <source>
        <dbReference type="Google" id="ProtNLM"/>
    </source>
</evidence>
<dbReference type="OrthoDB" id="7594726at2"/>
<dbReference type="EMBL" id="CP023067">
    <property type="protein sequence ID" value="ASY63879.1"/>
    <property type="molecule type" value="Genomic_DNA"/>
</dbReference>
<evidence type="ECO:0000313" key="3">
    <source>
        <dbReference type="Proteomes" id="UP000217211"/>
    </source>
</evidence>
<protein>
    <recommendedName>
        <fullName evidence="4">DUF2333 family protein</fullName>
    </recommendedName>
</protein>
<dbReference type="Pfam" id="PF10095">
    <property type="entry name" value="DUF2333"/>
    <property type="match status" value="1"/>
</dbReference>
<feature type="transmembrane region" description="Helical" evidence="1">
    <location>
        <begin position="12"/>
        <end position="31"/>
    </location>
</feature>
<dbReference type="Proteomes" id="UP000217211">
    <property type="component" value="Chromosome"/>
</dbReference>
<accession>A0A249PF49</accession>
<dbReference type="AlphaFoldDB" id="A0A249PF49"/>
<dbReference type="STRING" id="716928.GCA_000261485_00558"/>
<keyword evidence="1" id="KW-0472">Membrane</keyword>
<dbReference type="eggNOG" id="COG5345">
    <property type="taxonomic scope" value="Bacteria"/>
</dbReference>
<gene>
    <name evidence="2" type="ORF">SJ05684_c24390</name>
</gene>
<organism evidence="2 3">
    <name type="scientific">Sinorhizobium sojae CCBAU 05684</name>
    <dbReference type="NCBI Taxonomy" id="716928"/>
    <lineage>
        <taxon>Bacteria</taxon>
        <taxon>Pseudomonadati</taxon>
        <taxon>Pseudomonadota</taxon>
        <taxon>Alphaproteobacteria</taxon>
        <taxon>Hyphomicrobiales</taxon>
        <taxon>Rhizobiaceae</taxon>
        <taxon>Sinorhizobium/Ensifer group</taxon>
        <taxon>Sinorhizobium</taxon>
    </lineage>
</organism>
<evidence type="ECO:0000313" key="2">
    <source>
        <dbReference type="EMBL" id="ASY63879.1"/>
    </source>
</evidence>
<evidence type="ECO:0000256" key="1">
    <source>
        <dbReference type="SAM" id="Phobius"/>
    </source>
</evidence>
<dbReference type="KEGG" id="esj:SJ05684_c24390"/>
<keyword evidence="1" id="KW-0812">Transmembrane</keyword>